<feature type="compositionally biased region" description="Basic residues" evidence="1">
    <location>
        <begin position="30"/>
        <end position="40"/>
    </location>
</feature>
<name>A0AAV7QZB5_PLEWA</name>
<organism evidence="2 3">
    <name type="scientific">Pleurodeles waltl</name>
    <name type="common">Iberian ribbed newt</name>
    <dbReference type="NCBI Taxonomy" id="8319"/>
    <lineage>
        <taxon>Eukaryota</taxon>
        <taxon>Metazoa</taxon>
        <taxon>Chordata</taxon>
        <taxon>Craniata</taxon>
        <taxon>Vertebrata</taxon>
        <taxon>Euteleostomi</taxon>
        <taxon>Amphibia</taxon>
        <taxon>Batrachia</taxon>
        <taxon>Caudata</taxon>
        <taxon>Salamandroidea</taxon>
        <taxon>Salamandridae</taxon>
        <taxon>Pleurodelinae</taxon>
        <taxon>Pleurodeles</taxon>
    </lineage>
</organism>
<dbReference type="AlphaFoldDB" id="A0AAV7QZB5"/>
<reference evidence="2" key="1">
    <citation type="journal article" date="2022" name="bioRxiv">
        <title>Sequencing and chromosome-scale assembly of the giantPleurodeles waltlgenome.</title>
        <authorList>
            <person name="Brown T."/>
            <person name="Elewa A."/>
            <person name="Iarovenko S."/>
            <person name="Subramanian E."/>
            <person name="Araus A.J."/>
            <person name="Petzold A."/>
            <person name="Susuki M."/>
            <person name="Suzuki K.-i.T."/>
            <person name="Hayashi T."/>
            <person name="Toyoda A."/>
            <person name="Oliveira C."/>
            <person name="Osipova E."/>
            <person name="Leigh N.D."/>
            <person name="Simon A."/>
            <person name="Yun M.H."/>
        </authorList>
    </citation>
    <scope>NUCLEOTIDE SEQUENCE</scope>
    <source>
        <strain evidence="2">20211129_DDA</strain>
        <tissue evidence="2">Liver</tissue>
    </source>
</reference>
<evidence type="ECO:0000313" key="3">
    <source>
        <dbReference type="Proteomes" id="UP001066276"/>
    </source>
</evidence>
<dbReference type="Proteomes" id="UP001066276">
    <property type="component" value="Chromosome 6"/>
</dbReference>
<evidence type="ECO:0000256" key="1">
    <source>
        <dbReference type="SAM" id="MobiDB-lite"/>
    </source>
</evidence>
<comment type="caution">
    <text evidence="2">The sequence shown here is derived from an EMBL/GenBank/DDBJ whole genome shotgun (WGS) entry which is preliminary data.</text>
</comment>
<proteinExistence type="predicted"/>
<dbReference type="EMBL" id="JANPWB010000010">
    <property type="protein sequence ID" value="KAJ1144535.1"/>
    <property type="molecule type" value="Genomic_DNA"/>
</dbReference>
<evidence type="ECO:0000313" key="2">
    <source>
        <dbReference type="EMBL" id="KAJ1144535.1"/>
    </source>
</evidence>
<keyword evidence="3" id="KW-1185">Reference proteome</keyword>
<feature type="compositionally biased region" description="Polar residues" evidence="1">
    <location>
        <begin position="49"/>
        <end position="65"/>
    </location>
</feature>
<feature type="compositionally biased region" description="Basic and acidic residues" evidence="1">
    <location>
        <begin position="82"/>
        <end position="108"/>
    </location>
</feature>
<feature type="region of interest" description="Disordered" evidence="1">
    <location>
        <begin position="1"/>
        <end position="138"/>
    </location>
</feature>
<accession>A0AAV7QZB5</accession>
<sequence length="138" mass="15544">MQEGLSGLKTPTPPAGDEKRPLRPCENVGHQKRGLHRLLQSRRPETFFDSFQYQTKDPATSNRPQDTMEDNSHIPSSGLEKGSMDRYDPDNCPRGRDLERLTRAHDNRGQVLHAVAAHTQLSERDKSRSPLKPTPAPP</sequence>
<gene>
    <name evidence="2" type="ORF">NDU88_010833</name>
</gene>
<protein>
    <submittedName>
        <fullName evidence="2">Uncharacterized protein</fullName>
    </submittedName>
</protein>